<dbReference type="PANTHER" id="PTHR43569">
    <property type="entry name" value="AMIDOHYDROLASE"/>
    <property type="match status" value="1"/>
</dbReference>
<reference evidence="2 3" key="1">
    <citation type="submission" date="2021-07" db="EMBL/GenBank/DDBJ databases">
        <title>Stakelama flava sp. nov., a novel endophytic bacterium isolated from branch of Kandelia candel.</title>
        <authorList>
            <person name="Tuo L."/>
        </authorList>
    </citation>
    <scope>NUCLEOTIDE SEQUENCE [LARGE SCALE GENOMIC DNA]</scope>
    <source>
        <strain evidence="2 3">CBK3Z-3</strain>
    </source>
</reference>
<dbReference type="Proteomes" id="UP001197214">
    <property type="component" value="Unassembled WGS sequence"/>
</dbReference>
<dbReference type="InterPro" id="IPR006680">
    <property type="entry name" value="Amidohydro-rel"/>
</dbReference>
<accession>A0ABS6XNI9</accession>
<evidence type="ECO:0000313" key="3">
    <source>
        <dbReference type="Proteomes" id="UP001197214"/>
    </source>
</evidence>
<gene>
    <name evidence="2" type="ORF">KY084_12980</name>
</gene>
<feature type="domain" description="Amidohydrolase-related" evidence="1">
    <location>
        <begin position="8"/>
        <end position="299"/>
    </location>
</feature>
<name>A0ABS6XNI9_9SPHN</name>
<keyword evidence="3" id="KW-1185">Reference proteome</keyword>
<dbReference type="EMBL" id="JAHWZX010000013">
    <property type="protein sequence ID" value="MBW4331782.1"/>
    <property type="molecule type" value="Genomic_DNA"/>
</dbReference>
<evidence type="ECO:0000313" key="2">
    <source>
        <dbReference type="EMBL" id="MBW4331782.1"/>
    </source>
</evidence>
<evidence type="ECO:0000259" key="1">
    <source>
        <dbReference type="Pfam" id="PF04909"/>
    </source>
</evidence>
<dbReference type="RefSeq" id="WP_219238905.1">
    <property type="nucleotide sequence ID" value="NZ_JAHWZX010000013.1"/>
</dbReference>
<proteinExistence type="predicted"/>
<sequence length="300" mass="33286">MVRPARFVDSHVHLWDLARLSYPWLTPPFSDDGPNGSVEAIAKGYRLADYLNDADGWNVSGIVHVEAGADPADALAETQQLQALADTRSLPIAIVAYAALDDPDLAAKLAAHAAHRSVRGIRHIVNWHHDPHRTYCARDVTGDTAWQRGFTLLAEQQLSFDLQCYPGQMPGIAQLAERNPQVPIIVNHMGMPVPDDPNGLAQWRTGMRALAALPQSAVKISGMGFAYRPWSVEQVRPLVLETIEMFGIDRCMFASNFPTDNLFGSFDRHLSAYDEITADFTIAKRDLLFAANAERIYRIK</sequence>
<organism evidence="2 3">
    <name type="scientific">Stakelama flava</name>
    <dbReference type="NCBI Taxonomy" id="2860338"/>
    <lineage>
        <taxon>Bacteria</taxon>
        <taxon>Pseudomonadati</taxon>
        <taxon>Pseudomonadota</taxon>
        <taxon>Alphaproteobacteria</taxon>
        <taxon>Sphingomonadales</taxon>
        <taxon>Sphingomonadaceae</taxon>
        <taxon>Stakelama</taxon>
    </lineage>
</organism>
<dbReference type="PANTHER" id="PTHR43569:SF1">
    <property type="entry name" value="BLL3371 PROTEIN"/>
    <property type="match status" value="1"/>
</dbReference>
<dbReference type="InterPro" id="IPR052350">
    <property type="entry name" value="Metallo-dep_Lactonases"/>
</dbReference>
<protein>
    <submittedName>
        <fullName evidence="2">Amidohydrolase family protein</fullName>
    </submittedName>
</protein>
<dbReference type="Pfam" id="PF04909">
    <property type="entry name" value="Amidohydro_2"/>
    <property type="match status" value="1"/>
</dbReference>
<comment type="caution">
    <text evidence="2">The sequence shown here is derived from an EMBL/GenBank/DDBJ whole genome shotgun (WGS) entry which is preliminary data.</text>
</comment>